<feature type="domain" description="K Homology" evidence="4">
    <location>
        <begin position="497"/>
        <end position="572"/>
    </location>
</feature>
<evidence type="ECO:0000313" key="6">
    <source>
        <dbReference type="Proteomes" id="UP001054889"/>
    </source>
</evidence>
<dbReference type="Gene3D" id="3.30.1370.10">
    <property type="entry name" value="K Homology domain, type 1"/>
    <property type="match status" value="4"/>
</dbReference>
<dbReference type="PROSITE" id="PS50084">
    <property type="entry name" value="KH_TYPE_1"/>
    <property type="match status" value="4"/>
</dbReference>
<evidence type="ECO:0000259" key="4">
    <source>
        <dbReference type="SMART" id="SM00322"/>
    </source>
</evidence>
<keyword evidence="6" id="KW-1185">Reference proteome</keyword>
<dbReference type="InterPro" id="IPR004087">
    <property type="entry name" value="KH_dom"/>
</dbReference>
<feature type="compositionally biased region" description="Basic and acidic residues" evidence="3">
    <location>
        <begin position="122"/>
        <end position="134"/>
    </location>
</feature>
<reference evidence="5" key="1">
    <citation type="journal article" date="2018" name="DNA Res.">
        <title>Multiple hybrid de novo genome assembly of finger millet, an orphan allotetraploid crop.</title>
        <authorList>
            <person name="Hatakeyama M."/>
            <person name="Aluri S."/>
            <person name="Balachadran M.T."/>
            <person name="Sivarajan S.R."/>
            <person name="Patrignani A."/>
            <person name="Gruter S."/>
            <person name="Poveda L."/>
            <person name="Shimizu-Inatsugi R."/>
            <person name="Baeten J."/>
            <person name="Francoijs K.J."/>
            <person name="Nataraja K.N."/>
            <person name="Reddy Y.A.N."/>
            <person name="Phadnis S."/>
            <person name="Ravikumar R.L."/>
            <person name="Schlapbach R."/>
            <person name="Sreeman S.M."/>
            <person name="Shimizu K.K."/>
        </authorList>
    </citation>
    <scope>NUCLEOTIDE SEQUENCE</scope>
</reference>
<dbReference type="Proteomes" id="UP001054889">
    <property type="component" value="Unassembled WGS sequence"/>
</dbReference>
<dbReference type="Gene3D" id="3.30.310.210">
    <property type="match status" value="1"/>
</dbReference>
<comment type="caution">
    <text evidence="5">The sequence shown here is derived from an EMBL/GenBank/DDBJ whole genome shotgun (WGS) entry which is preliminary data.</text>
</comment>
<evidence type="ECO:0000256" key="2">
    <source>
        <dbReference type="PROSITE-ProRule" id="PRU00117"/>
    </source>
</evidence>
<feature type="region of interest" description="Disordered" evidence="3">
    <location>
        <begin position="1"/>
        <end position="34"/>
    </location>
</feature>
<dbReference type="PANTHER" id="PTHR10288">
    <property type="entry name" value="KH DOMAIN CONTAINING RNA BINDING PROTEIN"/>
    <property type="match status" value="1"/>
</dbReference>
<feature type="compositionally biased region" description="Basic residues" evidence="3">
    <location>
        <begin position="22"/>
        <end position="32"/>
    </location>
</feature>
<feature type="compositionally biased region" description="Basic and acidic residues" evidence="3">
    <location>
        <begin position="102"/>
        <end position="112"/>
    </location>
</feature>
<dbReference type="InterPro" id="IPR036612">
    <property type="entry name" value="KH_dom_type_1_sf"/>
</dbReference>
<feature type="domain" description="K Homology" evidence="4">
    <location>
        <begin position="667"/>
        <end position="735"/>
    </location>
</feature>
<dbReference type="Pfam" id="PF00013">
    <property type="entry name" value="KH_1"/>
    <property type="match status" value="4"/>
</dbReference>
<evidence type="ECO:0000313" key="5">
    <source>
        <dbReference type="EMBL" id="GJN24697.1"/>
    </source>
</evidence>
<evidence type="ECO:0000256" key="1">
    <source>
        <dbReference type="ARBA" id="ARBA00022737"/>
    </source>
</evidence>
<feature type="domain" description="K Homology" evidence="4">
    <location>
        <begin position="43"/>
        <end position="114"/>
    </location>
</feature>
<feature type="region of interest" description="Disordered" evidence="3">
    <location>
        <begin position="194"/>
        <end position="219"/>
    </location>
</feature>
<keyword evidence="2" id="KW-0694">RNA-binding</keyword>
<dbReference type="CDD" id="cd22460">
    <property type="entry name" value="KH-I_PEPPER_rpt2_like"/>
    <property type="match status" value="1"/>
</dbReference>
<dbReference type="InterPro" id="IPR004088">
    <property type="entry name" value="KH_dom_type_1"/>
</dbReference>
<proteinExistence type="predicted"/>
<keyword evidence="1" id="KW-0677">Repeat</keyword>
<dbReference type="AlphaFoldDB" id="A0AAV5EQJ6"/>
<feature type="compositionally biased region" description="Basic and acidic residues" evidence="3">
    <location>
        <begin position="141"/>
        <end position="177"/>
    </location>
</feature>
<evidence type="ECO:0000256" key="3">
    <source>
        <dbReference type="SAM" id="MobiDB-lite"/>
    </source>
</evidence>
<dbReference type="EMBL" id="BQKI01000077">
    <property type="protein sequence ID" value="GJN24697.1"/>
    <property type="molecule type" value="Genomic_DNA"/>
</dbReference>
<dbReference type="CDD" id="cd22459">
    <property type="entry name" value="KH-I_PEPPER_rpt1_like"/>
    <property type="match status" value="2"/>
</dbReference>
<feature type="domain" description="K Homology" evidence="4">
    <location>
        <begin position="256"/>
        <end position="330"/>
    </location>
</feature>
<dbReference type="SMART" id="SM00322">
    <property type="entry name" value="KH"/>
    <property type="match status" value="5"/>
</dbReference>
<sequence>MASQGTPSKRPFQKNSSDHGGRGKWKKAKHANSQHAQLKIRAGVPVFRVLCPASKSGNVIGKGGSVIAKIRQETGAKITVEEAVIGCNERVIFITATVKERETNHKQDRENEGGVSVPAGGDSEKYKDKDCSKEENDDSDGDHGKEEKDDLEKDSSKEEMDDSDKHSSKEDNDHSERDIIKQETDDSAEHHLKEIHDSSEKDNSKEEKNGPLAAKDTKPEPVREIPAILKALLLVFDRIFATEDENETGDASDARHPVSMRLLVLYSQAGWLVGKNGSVIKQMSVDNSCEIRVSKDKLPSCALSQDRICQIIGEVESVRKGLNAVAEVLFAHPPKESDVAAGAHLSGSSSHSLYNRSDGLSLGMQPNFHIPFQGPSQANGPFDITDHRSNVAPFPTLPEAQVHGHAAVPVEVEPLTFRLLCSRDKVGSIIGKGGNVVNNIQKDTGCEIKVLETVPKSENRIIRISGPAHPGDGISPAQNAILHVQRKIVSPSSDKESPAICRLVVSPNQVGCLLGRGGVIISEMRKLSGAHIVVLSKDKIPKGVPQNDEVIQISGDCEPIQEALMQITARLRNHLFRDRMPAVGPNMQSPFGLIDSQFGSYMGSHESPSLFPKDFMGRPLDAISAPWTMKGIPDGDKMSMPEIPGAAHRGLGGFAGLSSPGQSSLVPNLTAEVLVPRLLIHALGDGGCLDRICEFSEAKITVAEPLVDAMDTAVLISGTPDQMHAARSLIQAFVLSESFIA</sequence>
<reference evidence="5" key="2">
    <citation type="submission" date="2021-12" db="EMBL/GenBank/DDBJ databases">
        <title>Resequencing data analysis of finger millet.</title>
        <authorList>
            <person name="Hatakeyama M."/>
            <person name="Aluri S."/>
            <person name="Balachadran M.T."/>
            <person name="Sivarajan S.R."/>
            <person name="Poveda L."/>
            <person name="Shimizu-Inatsugi R."/>
            <person name="Schlapbach R."/>
            <person name="Sreeman S.M."/>
            <person name="Shimizu K.K."/>
        </authorList>
    </citation>
    <scope>NUCLEOTIDE SEQUENCE</scope>
</reference>
<feature type="region of interest" description="Disordered" evidence="3">
    <location>
        <begin position="102"/>
        <end position="177"/>
    </location>
</feature>
<feature type="domain" description="K Homology" evidence="4">
    <location>
        <begin position="413"/>
        <end position="486"/>
    </location>
</feature>
<protein>
    <recommendedName>
        <fullName evidence="4">K Homology domain-containing protein</fullName>
    </recommendedName>
</protein>
<dbReference type="GO" id="GO:0003723">
    <property type="term" value="F:RNA binding"/>
    <property type="evidence" value="ECO:0007669"/>
    <property type="project" value="UniProtKB-UniRule"/>
</dbReference>
<organism evidence="5 6">
    <name type="scientific">Eleusine coracana subsp. coracana</name>
    <dbReference type="NCBI Taxonomy" id="191504"/>
    <lineage>
        <taxon>Eukaryota</taxon>
        <taxon>Viridiplantae</taxon>
        <taxon>Streptophyta</taxon>
        <taxon>Embryophyta</taxon>
        <taxon>Tracheophyta</taxon>
        <taxon>Spermatophyta</taxon>
        <taxon>Magnoliopsida</taxon>
        <taxon>Liliopsida</taxon>
        <taxon>Poales</taxon>
        <taxon>Poaceae</taxon>
        <taxon>PACMAD clade</taxon>
        <taxon>Chloridoideae</taxon>
        <taxon>Cynodonteae</taxon>
        <taxon>Eleusininae</taxon>
        <taxon>Eleusine</taxon>
    </lineage>
</organism>
<gene>
    <name evidence="5" type="primary">gb12452</name>
    <name evidence="5" type="ORF">PR202_gb12452</name>
</gene>
<accession>A0AAV5EQJ6</accession>
<dbReference type="SUPFAM" id="SSF54791">
    <property type="entry name" value="Eukaryotic type KH-domain (KH-domain type I)"/>
    <property type="match status" value="5"/>
</dbReference>
<name>A0AAV5EQJ6_ELECO</name>